<feature type="non-terminal residue" evidence="1">
    <location>
        <position position="40"/>
    </location>
</feature>
<feature type="non-terminal residue" evidence="1">
    <location>
        <position position="1"/>
    </location>
</feature>
<accession>A0ACA9RJ53</accession>
<organism evidence="1 2">
    <name type="scientific">Racocetra persica</name>
    <dbReference type="NCBI Taxonomy" id="160502"/>
    <lineage>
        <taxon>Eukaryota</taxon>
        <taxon>Fungi</taxon>
        <taxon>Fungi incertae sedis</taxon>
        <taxon>Mucoromycota</taxon>
        <taxon>Glomeromycotina</taxon>
        <taxon>Glomeromycetes</taxon>
        <taxon>Diversisporales</taxon>
        <taxon>Gigasporaceae</taxon>
        <taxon>Racocetra</taxon>
    </lineage>
</organism>
<comment type="caution">
    <text evidence="1">The sequence shown here is derived from an EMBL/GenBank/DDBJ whole genome shotgun (WGS) entry which is preliminary data.</text>
</comment>
<reference evidence="1" key="1">
    <citation type="submission" date="2021-06" db="EMBL/GenBank/DDBJ databases">
        <authorList>
            <person name="Kallberg Y."/>
            <person name="Tangrot J."/>
            <person name="Rosling A."/>
        </authorList>
    </citation>
    <scope>NUCLEOTIDE SEQUENCE</scope>
    <source>
        <strain evidence="1">MA461A</strain>
    </source>
</reference>
<name>A0ACA9RJ53_9GLOM</name>
<dbReference type="Proteomes" id="UP000789920">
    <property type="component" value="Unassembled WGS sequence"/>
</dbReference>
<sequence>AGPSWKENIIDYSTWSTSNEKKILCEEPFSLSDKQEKLSS</sequence>
<protein>
    <submittedName>
        <fullName evidence="1">28652_t:CDS:1</fullName>
    </submittedName>
</protein>
<keyword evidence="2" id="KW-1185">Reference proteome</keyword>
<evidence type="ECO:0000313" key="2">
    <source>
        <dbReference type="Proteomes" id="UP000789920"/>
    </source>
</evidence>
<proteinExistence type="predicted"/>
<evidence type="ECO:0000313" key="1">
    <source>
        <dbReference type="EMBL" id="CAG8795131.1"/>
    </source>
</evidence>
<dbReference type="EMBL" id="CAJVQC010055230">
    <property type="protein sequence ID" value="CAG8795131.1"/>
    <property type="molecule type" value="Genomic_DNA"/>
</dbReference>
<gene>
    <name evidence="1" type="ORF">RPERSI_LOCUS19901</name>
</gene>